<feature type="non-terminal residue" evidence="1">
    <location>
        <position position="128"/>
    </location>
</feature>
<gene>
    <name evidence="1" type="ORF">CCH79_00017171</name>
</gene>
<keyword evidence="2" id="KW-1185">Reference proteome</keyword>
<protein>
    <submittedName>
        <fullName evidence="1">Uncharacterized protein</fullName>
    </submittedName>
</protein>
<dbReference type="Proteomes" id="UP000250572">
    <property type="component" value="Unassembled WGS sequence"/>
</dbReference>
<evidence type="ECO:0000313" key="2">
    <source>
        <dbReference type="Proteomes" id="UP000250572"/>
    </source>
</evidence>
<reference evidence="1 2" key="1">
    <citation type="journal article" date="2018" name="G3 (Bethesda)">
        <title>A High-Quality Reference Genome for the Invasive Mosquitofish Gambusia affinis Using a Chicago Library.</title>
        <authorList>
            <person name="Hoffberg S.L."/>
            <person name="Troendle N.J."/>
            <person name="Glenn T.C."/>
            <person name="Mahmud O."/>
            <person name="Louha S."/>
            <person name="Chalopin D."/>
            <person name="Bennetzen J.L."/>
            <person name="Mauricio R."/>
        </authorList>
    </citation>
    <scope>NUCLEOTIDE SEQUENCE [LARGE SCALE GENOMIC DNA]</scope>
    <source>
        <strain evidence="1">NE01/NJP1002.9</strain>
        <tissue evidence="1">Muscle</tissue>
    </source>
</reference>
<dbReference type="AlphaFoldDB" id="A0A315V7T8"/>
<organism evidence="1 2">
    <name type="scientific">Gambusia affinis</name>
    <name type="common">Western mosquitofish</name>
    <name type="synonym">Heterandria affinis</name>
    <dbReference type="NCBI Taxonomy" id="33528"/>
    <lineage>
        <taxon>Eukaryota</taxon>
        <taxon>Metazoa</taxon>
        <taxon>Chordata</taxon>
        <taxon>Craniata</taxon>
        <taxon>Vertebrata</taxon>
        <taxon>Euteleostomi</taxon>
        <taxon>Actinopterygii</taxon>
        <taxon>Neopterygii</taxon>
        <taxon>Teleostei</taxon>
        <taxon>Neoteleostei</taxon>
        <taxon>Acanthomorphata</taxon>
        <taxon>Ovalentaria</taxon>
        <taxon>Atherinomorphae</taxon>
        <taxon>Cyprinodontiformes</taxon>
        <taxon>Poeciliidae</taxon>
        <taxon>Poeciliinae</taxon>
        <taxon>Gambusia</taxon>
    </lineage>
</organism>
<dbReference type="EMBL" id="NHOQ01002129">
    <property type="protein sequence ID" value="PWA19427.1"/>
    <property type="molecule type" value="Genomic_DNA"/>
</dbReference>
<sequence length="128" mass="14678">MILSSFAGIIMSRLPVEKILALYRCKPVVFLPSHQSKVQNMFWIIFTFTLMGQLYALSLCPTIHLPCSDLTKLYNMPRDTVRLNREYITIQSSAALCWCKQSFLLSILQESSGFHQEAAEHYEGSQQN</sequence>
<name>A0A315V7T8_GAMAF</name>
<evidence type="ECO:0000313" key="1">
    <source>
        <dbReference type="EMBL" id="PWA19427.1"/>
    </source>
</evidence>
<accession>A0A315V7T8</accession>
<proteinExistence type="predicted"/>
<comment type="caution">
    <text evidence="1">The sequence shown here is derived from an EMBL/GenBank/DDBJ whole genome shotgun (WGS) entry which is preliminary data.</text>
</comment>